<dbReference type="RefSeq" id="WP_067301978.1">
    <property type="nucleotide sequence ID" value="NZ_LRMV01000007.1"/>
</dbReference>
<name>A0A109IP63_9ACTN</name>
<dbReference type="InterPro" id="IPR055170">
    <property type="entry name" value="GFO_IDH_MocA-like_dom"/>
</dbReference>
<dbReference type="InterPro" id="IPR050463">
    <property type="entry name" value="Gfo/Idh/MocA_oxidrdct_glycsds"/>
</dbReference>
<dbReference type="InterPro" id="IPR000683">
    <property type="entry name" value="Gfo/Idh/MocA-like_OxRdtase_N"/>
</dbReference>
<proteinExistence type="predicted"/>
<dbReference type="SUPFAM" id="SSF51735">
    <property type="entry name" value="NAD(P)-binding Rossmann-fold domains"/>
    <property type="match status" value="1"/>
</dbReference>
<dbReference type="Pfam" id="PF22725">
    <property type="entry name" value="GFO_IDH_MocA_C3"/>
    <property type="match status" value="1"/>
</dbReference>
<dbReference type="GO" id="GO:0016491">
    <property type="term" value="F:oxidoreductase activity"/>
    <property type="evidence" value="ECO:0007669"/>
    <property type="project" value="UniProtKB-KW"/>
</dbReference>
<feature type="domain" description="Gfo/Idh/MocA-like oxidoreductase N-terminal" evidence="2">
    <location>
        <begin position="14"/>
        <end position="139"/>
    </location>
</feature>
<accession>A0A109IP63</accession>
<reference evidence="5" key="1">
    <citation type="submission" date="2016-06" db="EMBL/GenBank/DDBJ databases">
        <authorList>
            <person name="Varghese N."/>
            <person name="Submissions Spin"/>
        </authorList>
    </citation>
    <scope>NUCLEOTIDE SEQUENCE [LARGE SCALE GENOMIC DNA]</scope>
    <source>
        <strain evidence="5">DSM 44983</strain>
    </source>
</reference>
<dbReference type="OrthoDB" id="9792085at2"/>
<dbReference type="PANTHER" id="PTHR43818:SF11">
    <property type="entry name" value="BCDNA.GH03377"/>
    <property type="match status" value="1"/>
</dbReference>
<dbReference type="Proteomes" id="UP000198226">
    <property type="component" value="Chromosome I"/>
</dbReference>
<dbReference type="EMBL" id="LT607752">
    <property type="protein sequence ID" value="SCG59065.1"/>
    <property type="molecule type" value="Genomic_DNA"/>
</dbReference>
<evidence type="ECO:0000313" key="4">
    <source>
        <dbReference type="EMBL" id="SCG59065.1"/>
    </source>
</evidence>
<evidence type="ECO:0000259" key="2">
    <source>
        <dbReference type="Pfam" id="PF01408"/>
    </source>
</evidence>
<evidence type="ECO:0000256" key="1">
    <source>
        <dbReference type="ARBA" id="ARBA00023002"/>
    </source>
</evidence>
<dbReference type="AlphaFoldDB" id="A0A109IP63"/>
<evidence type="ECO:0000313" key="5">
    <source>
        <dbReference type="Proteomes" id="UP000198226"/>
    </source>
</evidence>
<evidence type="ECO:0000259" key="3">
    <source>
        <dbReference type="Pfam" id="PF22725"/>
    </source>
</evidence>
<dbReference type="GO" id="GO:0000166">
    <property type="term" value="F:nucleotide binding"/>
    <property type="evidence" value="ECO:0007669"/>
    <property type="project" value="InterPro"/>
</dbReference>
<dbReference type="PANTHER" id="PTHR43818">
    <property type="entry name" value="BCDNA.GH03377"/>
    <property type="match status" value="1"/>
</dbReference>
<feature type="domain" description="GFO/IDH/MocA-like oxidoreductase" evidence="3">
    <location>
        <begin position="148"/>
        <end position="273"/>
    </location>
</feature>
<organism evidence="4 5">
    <name type="scientific">Micromonospora rifamycinica</name>
    <dbReference type="NCBI Taxonomy" id="291594"/>
    <lineage>
        <taxon>Bacteria</taxon>
        <taxon>Bacillati</taxon>
        <taxon>Actinomycetota</taxon>
        <taxon>Actinomycetes</taxon>
        <taxon>Micromonosporales</taxon>
        <taxon>Micromonosporaceae</taxon>
        <taxon>Micromonospora</taxon>
    </lineage>
</organism>
<gene>
    <name evidence="4" type="ORF">GA0070623_2664</name>
</gene>
<dbReference type="InterPro" id="IPR036291">
    <property type="entry name" value="NAD(P)-bd_dom_sf"/>
</dbReference>
<dbReference type="Gene3D" id="3.30.360.10">
    <property type="entry name" value="Dihydrodipicolinate Reductase, domain 2"/>
    <property type="match status" value="1"/>
</dbReference>
<keyword evidence="1" id="KW-0560">Oxidoreductase</keyword>
<dbReference type="Gene3D" id="3.40.50.720">
    <property type="entry name" value="NAD(P)-binding Rossmann-like Domain"/>
    <property type="match status" value="1"/>
</dbReference>
<sequence>MGDDIVRAPADPVGVAMVGNGFMGRAHTLALVVAGLLVPDLPPVELRSISGRDPDRTRRSAAQYRYREAFTDWRAQLDGPGLSAVDVVLPTELHHAATMAAIGAGHAVLCEKPLAATAADAYEMWRAAEAAGVVHMCGFNFRFAPAVRLAHDLVAAGEIGEVVAFDGSFLESIGLPEHDADDVAVWPPPPQDGALLGLGPHILDLALWFAGEPTTVQAQRGKLNPSPAVRDDFFSGTLQFRSGAHGTVRGSRVAGGVTSECRFTVTGTKGALRWESPRLNELWSITPGHRATLIEVTRPSDPFMAMWWPEPGHPISWTETFTHQAAHFLRAVAGRTSVRESAADFEDGYRCALVVDALSAAADSGRPTALTRPAG</sequence>
<dbReference type="SUPFAM" id="SSF55347">
    <property type="entry name" value="Glyceraldehyde-3-phosphate dehydrogenase-like, C-terminal domain"/>
    <property type="match status" value="1"/>
</dbReference>
<protein>
    <submittedName>
        <fullName evidence="4">Predicted dehydrogenase</fullName>
    </submittedName>
</protein>
<keyword evidence="5" id="KW-1185">Reference proteome</keyword>
<dbReference type="Pfam" id="PF01408">
    <property type="entry name" value="GFO_IDH_MocA"/>
    <property type="match status" value="1"/>
</dbReference>